<keyword evidence="2" id="KW-1133">Transmembrane helix</keyword>
<dbReference type="PANTHER" id="PTHR46663:SF2">
    <property type="entry name" value="GGDEF DOMAIN-CONTAINING PROTEIN"/>
    <property type="match status" value="1"/>
</dbReference>
<keyword evidence="2" id="KW-0472">Membrane</keyword>
<proteinExistence type="predicted"/>
<feature type="transmembrane region" description="Helical" evidence="2">
    <location>
        <begin position="47"/>
        <end position="68"/>
    </location>
</feature>
<feature type="transmembrane region" description="Helical" evidence="2">
    <location>
        <begin position="155"/>
        <end position="177"/>
    </location>
</feature>
<dbReference type="Pfam" id="PF00990">
    <property type="entry name" value="GGDEF"/>
    <property type="match status" value="1"/>
</dbReference>
<protein>
    <submittedName>
        <fullName evidence="4">Diguanylate cyclase (GGDEF)-like protein</fullName>
    </submittedName>
</protein>
<accession>A0A7W4W2R7</accession>
<dbReference type="SMART" id="SM00267">
    <property type="entry name" value="GGDEF"/>
    <property type="match status" value="1"/>
</dbReference>
<keyword evidence="2" id="KW-0812">Transmembrane</keyword>
<sequence length="402" mass="43585">MSGFENQKSVVDDAFEVKQRTVDGVHAVVAIVSAAGLPFILARDPSAANLLEQAGAITFTILMLISWMLRAEISLFARSLFIISLLAIAGVTGLVQYGMLGAAPFWLIVCALFSGIVISPKAGRIASGLVCAVVALVGLGFVLEIIEPQFNPRDYVFSFSAWANYLIGGVVVTLVLVHRISSAMIGMTEELLESREALKAAAHYDDLTGAIRPNLLKEILNMELRQRPRDGGRLALLYLDLDRFKAINDDYGHEAGDEVLIELVKRIRRTLRGEDVIARLGGDEFAVLLRKIDVPDVAVSVARKIRKAVLLPIEFRGVEIDFGASIGIAIAPEDASDIDNLLRKADQAMYMAKRRGSNQIALAGAIVEPASLASIDEINDARKVAYKDSESAPEKKRADTQG</sequence>
<dbReference type="NCBIfam" id="TIGR00254">
    <property type="entry name" value="GGDEF"/>
    <property type="match status" value="1"/>
</dbReference>
<dbReference type="InterPro" id="IPR052163">
    <property type="entry name" value="DGC-Regulatory_Protein"/>
</dbReference>
<dbReference type="GO" id="GO:0003824">
    <property type="term" value="F:catalytic activity"/>
    <property type="evidence" value="ECO:0007669"/>
    <property type="project" value="UniProtKB-ARBA"/>
</dbReference>
<feature type="transmembrane region" description="Helical" evidence="2">
    <location>
        <begin position="101"/>
        <end position="118"/>
    </location>
</feature>
<comment type="cofactor">
    <cofactor evidence="1">
        <name>Mg(2+)</name>
        <dbReference type="ChEBI" id="CHEBI:18420"/>
    </cofactor>
</comment>
<dbReference type="Gene3D" id="3.30.70.270">
    <property type="match status" value="1"/>
</dbReference>
<dbReference type="AlphaFoldDB" id="A0A7W4W2R7"/>
<evidence type="ECO:0000313" key="4">
    <source>
        <dbReference type="EMBL" id="MBB3046314.1"/>
    </source>
</evidence>
<dbReference type="InterPro" id="IPR029787">
    <property type="entry name" value="Nucleotide_cyclase"/>
</dbReference>
<comment type="caution">
    <text evidence="4">The sequence shown here is derived from an EMBL/GenBank/DDBJ whole genome shotgun (WGS) entry which is preliminary data.</text>
</comment>
<organism evidence="4 5">
    <name type="scientific">Litorivivens lipolytica</name>
    <dbReference type="NCBI Taxonomy" id="1524264"/>
    <lineage>
        <taxon>Bacteria</taxon>
        <taxon>Pseudomonadati</taxon>
        <taxon>Pseudomonadota</taxon>
        <taxon>Gammaproteobacteria</taxon>
        <taxon>Litorivivens</taxon>
    </lineage>
</organism>
<dbReference type="RefSeq" id="WP_183409018.1">
    <property type="nucleotide sequence ID" value="NZ_JACHWY010000001.1"/>
</dbReference>
<reference evidence="4 5" key="1">
    <citation type="submission" date="2020-08" db="EMBL/GenBank/DDBJ databases">
        <title>Genomic Encyclopedia of Type Strains, Phase III (KMG-III): the genomes of soil and plant-associated and newly described type strains.</title>
        <authorList>
            <person name="Whitman W."/>
        </authorList>
    </citation>
    <scope>NUCLEOTIDE SEQUENCE [LARGE SCALE GENOMIC DNA]</scope>
    <source>
        <strain evidence="4 5">CECT 8654</strain>
    </source>
</reference>
<keyword evidence="5" id="KW-1185">Reference proteome</keyword>
<gene>
    <name evidence="4" type="ORF">FHR99_000550</name>
</gene>
<dbReference type="EMBL" id="JACHWY010000001">
    <property type="protein sequence ID" value="MBB3046314.1"/>
    <property type="molecule type" value="Genomic_DNA"/>
</dbReference>
<evidence type="ECO:0000313" key="5">
    <source>
        <dbReference type="Proteomes" id="UP000537130"/>
    </source>
</evidence>
<evidence type="ECO:0000259" key="3">
    <source>
        <dbReference type="PROSITE" id="PS50887"/>
    </source>
</evidence>
<evidence type="ECO:0000256" key="2">
    <source>
        <dbReference type="SAM" id="Phobius"/>
    </source>
</evidence>
<dbReference type="FunFam" id="3.30.70.270:FF:000001">
    <property type="entry name" value="Diguanylate cyclase domain protein"/>
    <property type="match status" value="1"/>
</dbReference>
<feature type="transmembrane region" description="Helical" evidence="2">
    <location>
        <begin position="75"/>
        <end position="95"/>
    </location>
</feature>
<dbReference type="Proteomes" id="UP000537130">
    <property type="component" value="Unassembled WGS sequence"/>
</dbReference>
<feature type="transmembrane region" description="Helical" evidence="2">
    <location>
        <begin position="21"/>
        <end position="41"/>
    </location>
</feature>
<dbReference type="PANTHER" id="PTHR46663">
    <property type="entry name" value="DIGUANYLATE CYCLASE DGCT-RELATED"/>
    <property type="match status" value="1"/>
</dbReference>
<dbReference type="CDD" id="cd01949">
    <property type="entry name" value="GGDEF"/>
    <property type="match status" value="1"/>
</dbReference>
<dbReference type="PROSITE" id="PS50887">
    <property type="entry name" value="GGDEF"/>
    <property type="match status" value="1"/>
</dbReference>
<dbReference type="InterPro" id="IPR000160">
    <property type="entry name" value="GGDEF_dom"/>
</dbReference>
<feature type="transmembrane region" description="Helical" evidence="2">
    <location>
        <begin position="125"/>
        <end position="143"/>
    </location>
</feature>
<dbReference type="InterPro" id="IPR043128">
    <property type="entry name" value="Rev_trsase/Diguanyl_cyclase"/>
</dbReference>
<feature type="domain" description="GGDEF" evidence="3">
    <location>
        <begin position="232"/>
        <end position="365"/>
    </location>
</feature>
<dbReference type="SUPFAM" id="SSF55073">
    <property type="entry name" value="Nucleotide cyclase"/>
    <property type="match status" value="1"/>
</dbReference>
<evidence type="ECO:0000256" key="1">
    <source>
        <dbReference type="ARBA" id="ARBA00001946"/>
    </source>
</evidence>
<name>A0A7W4W2R7_9GAMM</name>